<dbReference type="InterPro" id="IPR011051">
    <property type="entry name" value="RmlC_Cupin_sf"/>
</dbReference>
<gene>
    <name evidence="9" type="ORF">SAMN04488087_1180</name>
</gene>
<dbReference type="GO" id="GO:0008830">
    <property type="term" value="F:dTDP-4-dehydrorhamnose 3,5-epimerase activity"/>
    <property type="evidence" value="ECO:0007669"/>
    <property type="project" value="UniProtKB-EC"/>
</dbReference>
<comment type="catalytic activity">
    <reaction evidence="1">
        <text>dTDP-4-dehydro-6-deoxy-alpha-D-glucose = dTDP-4-dehydro-beta-L-rhamnose</text>
        <dbReference type="Rhea" id="RHEA:16969"/>
        <dbReference type="ChEBI" id="CHEBI:57649"/>
        <dbReference type="ChEBI" id="CHEBI:62830"/>
        <dbReference type="EC" id="5.1.3.13"/>
    </reaction>
</comment>
<dbReference type="InterPro" id="IPR000888">
    <property type="entry name" value="RmlC-like"/>
</dbReference>
<dbReference type="Pfam" id="PF00908">
    <property type="entry name" value="dTDP_sugar_isom"/>
    <property type="match status" value="1"/>
</dbReference>
<dbReference type="STRING" id="633813.SAMN04488087_1180"/>
<evidence type="ECO:0000256" key="2">
    <source>
        <dbReference type="ARBA" id="ARBA00001997"/>
    </source>
</evidence>
<dbReference type="GO" id="GO:0000271">
    <property type="term" value="P:polysaccharide biosynthetic process"/>
    <property type="evidence" value="ECO:0007669"/>
    <property type="project" value="TreeGrafter"/>
</dbReference>
<evidence type="ECO:0000313" key="10">
    <source>
        <dbReference type="Proteomes" id="UP000185812"/>
    </source>
</evidence>
<dbReference type="EMBL" id="FRAU01000003">
    <property type="protein sequence ID" value="SHK46834.1"/>
    <property type="molecule type" value="Genomic_DNA"/>
</dbReference>
<dbReference type="GO" id="GO:0019305">
    <property type="term" value="P:dTDP-rhamnose biosynthetic process"/>
    <property type="evidence" value="ECO:0007669"/>
    <property type="project" value="TreeGrafter"/>
</dbReference>
<dbReference type="InterPro" id="IPR014710">
    <property type="entry name" value="RmlC-like_jellyroll"/>
</dbReference>
<evidence type="ECO:0000256" key="6">
    <source>
        <dbReference type="ARBA" id="ARBA00031424"/>
    </source>
</evidence>
<proteinExistence type="predicted"/>
<dbReference type="PANTHER" id="PTHR21047">
    <property type="entry name" value="DTDP-6-DEOXY-D-GLUCOSE-3,5 EPIMERASE"/>
    <property type="match status" value="1"/>
</dbReference>
<dbReference type="AlphaFoldDB" id="A0A1M6SQ11"/>
<sequence>MNWKEGPIEGVVIRPLKRHEDTRGWLAEFFRQDELDPSVYPVMGYISLTHPGITRGPHEHREQTDLFVFFHGRLRLYLWDARPHSPTHGHRQVLDVGEGHPVTALIPPGVVHAYRNIGDTPALLINCPNRLYAGWGRREPVDEIRHENRPNHPFYMD</sequence>
<dbReference type="EC" id="5.1.3.13" evidence="3"/>
<accession>A0A1M6SQ11</accession>
<evidence type="ECO:0000256" key="7">
    <source>
        <dbReference type="ARBA" id="ARBA00033311"/>
    </source>
</evidence>
<protein>
    <recommendedName>
        <fullName evidence="4">dTDP-4-dehydrorhamnose 3,5-epimerase</fullName>
        <ecNumber evidence="3">5.1.3.13</ecNumber>
    </recommendedName>
    <alternativeName>
        <fullName evidence="6">Thymidine diphospho-4-keto-rhamnose 3,5-epimerase</fullName>
    </alternativeName>
    <alternativeName>
        <fullName evidence="5">dTDP-4-keto-6-deoxyglucose 3,5-epimerase</fullName>
    </alternativeName>
    <alternativeName>
        <fullName evidence="7">dTDP-6-deoxy-D-xylo-4-hexulose 3,5-epimerase</fullName>
    </alternativeName>
</protein>
<evidence type="ECO:0000256" key="3">
    <source>
        <dbReference type="ARBA" id="ARBA00012098"/>
    </source>
</evidence>
<comment type="function">
    <text evidence="2">Catalyzes the epimerization of the C3' and C5'positions of dTDP-6-deoxy-D-xylo-4-hexulose, forming dTDP-6-deoxy-L-lyxo-4-hexulose.</text>
</comment>
<dbReference type="RefSeq" id="WP_072715042.1">
    <property type="nucleotide sequence ID" value="NZ_FRAU01000003.1"/>
</dbReference>
<name>A0A1M6SQ11_9BACT</name>
<keyword evidence="10" id="KW-1185">Reference proteome</keyword>
<evidence type="ECO:0000256" key="8">
    <source>
        <dbReference type="PIRSR" id="PIRSR600888-3"/>
    </source>
</evidence>
<dbReference type="GO" id="GO:0005829">
    <property type="term" value="C:cytosol"/>
    <property type="evidence" value="ECO:0007669"/>
    <property type="project" value="TreeGrafter"/>
</dbReference>
<evidence type="ECO:0000256" key="4">
    <source>
        <dbReference type="ARBA" id="ARBA00019595"/>
    </source>
</evidence>
<feature type="site" description="Participates in a stacking interaction with the thymidine ring of dTDP-4-oxo-6-deoxyglucose" evidence="8">
    <location>
        <position position="132"/>
    </location>
</feature>
<evidence type="ECO:0000256" key="1">
    <source>
        <dbReference type="ARBA" id="ARBA00001298"/>
    </source>
</evidence>
<reference evidence="10" key="1">
    <citation type="submission" date="2016-11" db="EMBL/GenBank/DDBJ databases">
        <authorList>
            <person name="Varghese N."/>
            <person name="Submissions S."/>
        </authorList>
    </citation>
    <scope>NUCLEOTIDE SEQUENCE [LARGE SCALE GENOMIC DNA]</scope>
    <source>
        <strain evidence="10">DSM 22212</strain>
    </source>
</reference>
<evidence type="ECO:0000313" key="9">
    <source>
        <dbReference type="EMBL" id="SHK46834.1"/>
    </source>
</evidence>
<organism evidence="9 10">
    <name type="scientific">Rhodothermus profundi</name>
    <dbReference type="NCBI Taxonomy" id="633813"/>
    <lineage>
        <taxon>Bacteria</taxon>
        <taxon>Pseudomonadati</taxon>
        <taxon>Rhodothermota</taxon>
        <taxon>Rhodothermia</taxon>
        <taxon>Rhodothermales</taxon>
        <taxon>Rhodothermaceae</taxon>
        <taxon>Rhodothermus</taxon>
    </lineage>
</organism>
<evidence type="ECO:0000256" key="5">
    <source>
        <dbReference type="ARBA" id="ARBA00029758"/>
    </source>
</evidence>
<dbReference type="PANTHER" id="PTHR21047:SF2">
    <property type="entry name" value="THYMIDINE DIPHOSPHO-4-KETO-RHAMNOSE 3,5-EPIMERASE"/>
    <property type="match status" value="1"/>
</dbReference>
<dbReference type="SUPFAM" id="SSF51182">
    <property type="entry name" value="RmlC-like cupins"/>
    <property type="match status" value="1"/>
</dbReference>
<dbReference type="Gene3D" id="2.60.120.10">
    <property type="entry name" value="Jelly Rolls"/>
    <property type="match status" value="1"/>
</dbReference>
<dbReference type="OrthoDB" id="9800680at2"/>
<dbReference type="Proteomes" id="UP000185812">
    <property type="component" value="Unassembled WGS sequence"/>
</dbReference>